<reference evidence="2 3" key="1">
    <citation type="submission" date="2013-11" db="EMBL/GenBank/DDBJ databases">
        <title>Opisthorchis viverrini - life in the bile duct.</title>
        <authorList>
            <person name="Young N.D."/>
            <person name="Nagarajan N."/>
            <person name="Lin S.J."/>
            <person name="Korhonen P.K."/>
            <person name="Jex A.R."/>
            <person name="Hall R.S."/>
            <person name="Safavi-Hemami H."/>
            <person name="Kaewkong W."/>
            <person name="Bertrand D."/>
            <person name="Gao S."/>
            <person name="Seet Q."/>
            <person name="Wongkham S."/>
            <person name="Teh B.T."/>
            <person name="Wongkham C."/>
            <person name="Intapan P.M."/>
            <person name="Maleewong W."/>
            <person name="Yang X."/>
            <person name="Hu M."/>
            <person name="Wang Z."/>
            <person name="Hofmann A."/>
            <person name="Sternberg P.W."/>
            <person name="Tan P."/>
            <person name="Wang J."/>
            <person name="Gasser R.B."/>
        </authorList>
    </citation>
    <scope>NUCLEOTIDE SEQUENCE [LARGE SCALE GENOMIC DNA]</scope>
</reference>
<feature type="non-terminal residue" evidence="2">
    <location>
        <position position="67"/>
    </location>
</feature>
<gene>
    <name evidence="2" type="ORF">T265_15963</name>
</gene>
<dbReference type="Proteomes" id="UP000054324">
    <property type="component" value="Unassembled WGS sequence"/>
</dbReference>
<evidence type="ECO:0000256" key="1">
    <source>
        <dbReference type="SAM" id="MobiDB-lite"/>
    </source>
</evidence>
<feature type="region of interest" description="Disordered" evidence="1">
    <location>
        <begin position="1"/>
        <end position="41"/>
    </location>
</feature>
<protein>
    <submittedName>
        <fullName evidence="2">Uncharacterized protein</fullName>
    </submittedName>
</protein>
<dbReference type="RefSeq" id="XP_009177672.1">
    <property type="nucleotide sequence ID" value="XM_009179408.1"/>
</dbReference>
<proteinExistence type="predicted"/>
<dbReference type="AlphaFoldDB" id="A0A074YUX5"/>
<name>A0A074YUX5_OPIVI</name>
<keyword evidence="3" id="KW-1185">Reference proteome</keyword>
<organism evidence="2 3">
    <name type="scientific">Opisthorchis viverrini</name>
    <name type="common">Southeast Asian liver fluke</name>
    <dbReference type="NCBI Taxonomy" id="6198"/>
    <lineage>
        <taxon>Eukaryota</taxon>
        <taxon>Metazoa</taxon>
        <taxon>Spiralia</taxon>
        <taxon>Lophotrochozoa</taxon>
        <taxon>Platyhelminthes</taxon>
        <taxon>Trematoda</taxon>
        <taxon>Digenea</taxon>
        <taxon>Opisthorchiida</taxon>
        <taxon>Opisthorchiata</taxon>
        <taxon>Opisthorchiidae</taxon>
        <taxon>Opisthorchis</taxon>
    </lineage>
</organism>
<sequence>MEQDQFSSGVRLINDKDSTRRRSAKLNPKSSSPDSPGFRAFRKLTTNRPTDVWSYKYIYLNTAYLKE</sequence>
<dbReference type="CTD" id="20330128"/>
<dbReference type="GeneID" id="20330128"/>
<evidence type="ECO:0000313" key="2">
    <source>
        <dbReference type="EMBL" id="KER18581.1"/>
    </source>
</evidence>
<dbReference type="KEGG" id="ovi:T265_15963"/>
<evidence type="ECO:0000313" key="3">
    <source>
        <dbReference type="Proteomes" id="UP000054324"/>
    </source>
</evidence>
<accession>A0A074YUX5</accession>
<dbReference type="EMBL" id="KL599539">
    <property type="protein sequence ID" value="KER18581.1"/>
    <property type="molecule type" value="Genomic_DNA"/>
</dbReference>